<keyword evidence="3" id="KW-0653">Protein transport</keyword>
<evidence type="ECO:0000256" key="5">
    <source>
        <dbReference type="ARBA" id="ARBA00023136"/>
    </source>
</evidence>
<feature type="compositionally biased region" description="Low complexity" evidence="7">
    <location>
        <begin position="1985"/>
        <end position="2002"/>
    </location>
</feature>
<sequence length="2026" mass="222309">MPPPALHSRGDVRKDAEFRKFSSAVDRVLQSFDSVSEWADVIGFLTRLGKILQSFPQYSVVPKKLVVSKRLAQCLNPALPAGVHSKALEVYGLIFQAAGRSQLAEDLPLWSYGLFPFGSHAAMSAALLALYEKYYIPLGSKLRPGLKGLILAVLPMLEEEGNEYFEKALGIMDKISRAVEHACFFHAMWLAVISSPHHRQAAVHYLVRRLAKMSSGLEDMAILLGSHPELLSRALGALLSDKSSLVQRGALDLLLSNFPSDTSVFPKQDFEYIVTSAVGVVLRRDMSLNRRLYSWILGSAESPLSVASNNLGLIAETLKSMFYASDPLLSVAELSKPYRIAISLMDKPEIGPPVMDSLFIDIMRSLKLRLEQPQQHASEIFQVASMLLDSLDAFFIWKQLHALISGSADAETVIQNIELIMFMLDNFKLADDETHRVHLPFVYQTVATRLAEQPPDALLHPGNRFDAHLALCLKISETMHSEVFSNTWSLRDFRGVSIERRRVPVSGPASAFTSRRPSEQALGGTMTPISSGRRPSAVPNIITPSGSMLPRSAAHSPISSDAISLDSIVNVYKLAESSDAASHDWMQSIPVGKPSTDASLASLCKFSLQLANSPTFLDVAASHGESAGPRTGIRGSQADFGAVPILEAVSPRAYYLELWNALVAIFKHHLHVGSSFDCFDGVWLRSFIDCCVGANDFSVLEPGLAFVFGLLASEHVLRSNSSLAMDTALAESICGKVHTLRHLAQMHTSSLTRCNIAGPNGHLQLWSLLAPEHLVLHAQTAKLFQMFIDVVGVRPIEHCIVAFMLNGVVGERVASLNRFGVFWRQLEDAKANTSLMFARPLFVVFDALRNQNLELQLAGQNWIRSFVKSYARVVMPLLAILTHPDIRFGSSAAVRAAERIAPTRFLRPFNQAQVEYALSMLNTLLDFGSVLFLRSLWSVTAQQNQWISTACDWSLEDNQVPSASVSLSEALMILSCRFVLADYLDVEDPDPAELQAHLAIQLAACRLLQNMVSRSNALPPAMSLLIHDTVIFKLHACVVGCSLGLQPHLLATLSVVSAHVYQSHTFEQIHKLSDTPSDTSDGPLLVRTVLLALSLKSNRPILQHWFDVLFAHLPRFQSHFRQVIQPLLLRICTELRQCQAELHRAIRPYAPLQPPAPEPASRPSSRAHSRIPTASDPVVAAMPVGGHSGLSSALPFGSSSQPEIDTLILVYGLERMLAFCLQDDRGSTSDMAARPSATDAMGSILGFSSMIGTALVGEPASSTPSAAGTADAGPDATCRNEVLALLPAIFDILRRLCATLGSEPQLADGSASEAPDAPGDRWIAQPSIESTADRIRYRVRKLLESAYRMHSGSVVEALVEVWFAENDAYVETGRGYRRTSIAMLHMISGCTPKIAVATLVEGLRGRLPYLHTSSARERLKLQRPIADTMVVTFLEHYVSREVETDMLPECWSTLLLYIKEACVQASSVKYLFPPLLRLVHASFAKLSATSTFDDKRLRREAEDILQRLCDYCILIMGRAFDQGAWRRVFVGDVPDSIYRDERADMTGVRAPNPLEFASPARRTTRPSEDMMIQETVAYFAETLIPSLRQFVQDQDKMVGVLTNFIYYVAGPMLKSRHSMNKSFLNPVLDCICAMAQIPSAFKAFRKDVWEAFMDPRFFHMGALSTKKWQKIIHAVVSSDKERLADLFSRISATSSTTLFVSREQEFATRAHMLRRLSFVLLAGPVDFHHPQLPTIQEKIVEVFKSGSETLALEGFFCLRVLFCRVTAKHMATFWPTILSELVRTFSLCIRDAASDKPEDLAMLLAACKLLDMLLALGIEEFQIFQWLFVTETGDFLEQVASKAARPAGLVDKLGQRWAVLAISDGAVPAASPPARSTWLPSEARSAVGDSVDASRLGRPLILQRSIKSRSELDWFIRHISQRAYNCALDQLAPDTEFVDSLLEQEFPDVDTAAAAGVVNGSNGQVVGGAISGAATGAPVLGAAPGGLAMSKSGSSSGSGRVSPPAVNRENIAKRPGGAAPSPSRPK</sequence>
<evidence type="ECO:0000256" key="6">
    <source>
        <dbReference type="ARBA" id="ARBA00046326"/>
    </source>
</evidence>
<comment type="caution">
    <text evidence="11">The sequence shown here is derived from an EMBL/GenBank/DDBJ whole genome shotgun (WGS) entry which is preliminary data.</text>
</comment>
<feature type="domain" description="DOP1-like middle TPR" evidence="9">
    <location>
        <begin position="314"/>
        <end position="453"/>
    </location>
</feature>
<evidence type="ECO:0000313" key="11">
    <source>
        <dbReference type="EMBL" id="KAL2915392.1"/>
    </source>
</evidence>
<keyword evidence="2" id="KW-0813">Transport</keyword>
<name>A0ABR4N783_9FUNG</name>
<dbReference type="PANTHER" id="PTHR14042">
    <property type="entry name" value="DOPEY-RELATED"/>
    <property type="match status" value="1"/>
</dbReference>
<organism evidence="11 12">
    <name type="scientific">Polyrhizophydium stewartii</name>
    <dbReference type="NCBI Taxonomy" id="2732419"/>
    <lineage>
        <taxon>Eukaryota</taxon>
        <taxon>Fungi</taxon>
        <taxon>Fungi incertae sedis</taxon>
        <taxon>Chytridiomycota</taxon>
        <taxon>Chytridiomycota incertae sedis</taxon>
        <taxon>Chytridiomycetes</taxon>
        <taxon>Rhizophydiales</taxon>
        <taxon>Rhizophydiales incertae sedis</taxon>
        <taxon>Polyrhizophydium</taxon>
    </lineage>
</organism>
<feature type="region of interest" description="Disordered" evidence="7">
    <location>
        <begin position="1149"/>
        <end position="1171"/>
    </location>
</feature>
<dbReference type="InterPro" id="IPR040314">
    <property type="entry name" value="DOP1"/>
</dbReference>
<accession>A0ABR4N783</accession>
<keyword evidence="12" id="KW-1185">Reference proteome</keyword>
<feature type="region of interest" description="Disordered" evidence="7">
    <location>
        <begin position="1985"/>
        <end position="2026"/>
    </location>
</feature>
<evidence type="ECO:0000313" key="12">
    <source>
        <dbReference type="Proteomes" id="UP001527925"/>
    </source>
</evidence>
<dbReference type="SUPFAM" id="SSF48371">
    <property type="entry name" value="ARM repeat"/>
    <property type="match status" value="1"/>
</dbReference>
<feature type="domain" description="DOP1 N-terminal" evidence="8">
    <location>
        <begin position="15"/>
        <end position="300"/>
    </location>
</feature>
<proteinExistence type="inferred from homology"/>
<dbReference type="Pfam" id="PF24597">
    <property type="entry name" value="TPR_DOP1_M"/>
    <property type="match status" value="1"/>
</dbReference>
<evidence type="ECO:0008006" key="13">
    <source>
        <dbReference type="Google" id="ProtNLM"/>
    </source>
</evidence>
<evidence type="ECO:0000259" key="10">
    <source>
        <dbReference type="Pfam" id="PF24598"/>
    </source>
</evidence>
<keyword evidence="4" id="KW-0333">Golgi apparatus</keyword>
<protein>
    <recommendedName>
        <fullName evidence="13">Dopey N-terminal domain-containing protein</fullName>
    </recommendedName>
</protein>
<feature type="compositionally biased region" description="Pro residues" evidence="7">
    <location>
        <begin position="1151"/>
        <end position="1160"/>
    </location>
</feature>
<evidence type="ECO:0000259" key="9">
    <source>
        <dbReference type="Pfam" id="PF24597"/>
    </source>
</evidence>
<dbReference type="Proteomes" id="UP001527925">
    <property type="component" value="Unassembled WGS sequence"/>
</dbReference>
<gene>
    <name evidence="11" type="ORF">HK105_205008</name>
</gene>
<dbReference type="InterPro" id="IPR007249">
    <property type="entry name" value="DOP1_N"/>
</dbReference>
<dbReference type="InterPro" id="IPR016024">
    <property type="entry name" value="ARM-type_fold"/>
</dbReference>
<evidence type="ECO:0000256" key="1">
    <source>
        <dbReference type="ARBA" id="ARBA00004395"/>
    </source>
</evidence>
<dbReference type="Pfam" id="PF04118">
    <property type="entry name" value="Dopey_N"/>
    <property type="match status" value="1"/>
</dbReference>
<reference evidence="11 12" key="1">
    <citation type="submission" date="2023-09" db="EMBL/GenBank/DDBJ databases">
        <title>Pangenome analysis of Batrachochytrium dendrobatidis and related Chytrids.</title>
        <authorList>
            <person name="Yacoub M.N."/>
            <person name="Stajich J.E."/>
            <person name="James T.Y."/>
        </authorList>
    </citation>
    <scope>NUCLEOTIDE SEQUENCE [LARGE SCALE GENOMIC DNA]</scope>
    <source>
        <strain evidence="11 12">JEL0888</strain>
    </source>
</reference>
<dbReference type="InterPro" id="IPR056458">
    <property type="entry name" value="TPR_DOP1_M"/>
</dbReference>
<comment type="similarity">
    <text evidence="6">Belongs to the DOP1 family.</text>
</comment>
<evidence type="ECO:0000259" key="8">
    <source>
        <dbReference type="Pfam" id="PF04118"/>
    </source>
</evidence>
<evidence type="ECO:0000256" key="2">
    <source>
        <dbReference type="ARBA" id="ARBA00022448"/>
    </source>
</evidence>
<comment type="subcellular location">
    <subcellularLocation>
        <location evidence="1">Golgi apparatus membrane</location>
        <topology evidence="1">Peripheral membrane protein</topology>
    </subcellularLocation>
</comment>
<dbReference type="Pfam" id="PF24598">
    <property type="entry name" value="DOP1_C"/>
    <property type="match status" value="1"/>
</dbReference>
<evidence type="ECO:0000256" key="7">
    <source>
        <dbReference type="SAM" id="MobiDB-lite"/>
    </source>
</evidence>
<dbReference type="InterPro" id="IPR056457">
    <property type="entry name" value="DOP1_C"/>
</dbReference>
<feature type="compositionally biased region" description="Low complexity" evidence="7">
    <location>
        <begin position="1161"/>
        <end position="1171"/>
    </location>
</feature>
<feature type="region of interest" description="Disordered" evidence="7">
    <location>
        <begin position="507"/>
        <end position="536"/>
    </location>
</feature>
<dbReference type="EMBL" id="JADGIZ020000024">
    <property type="protein sequence ID" value="KAL2915392.1"/>
    <property type="molecule type" value="Genomic_DNA"/>
</dbReference>
<dbReference type="PANTHER" id="PTHR14042:SF24">
    <property type="entry name" value="PROTEIN DOPEY-1 HOMOLOG"/>
    <property type="match status" value="1"/>
</dbReference>
<evidence type="ECO:0000256" key="4">
    <source>
        <dbReference type="ARBA" id="ARBA00023034"/>
    </source>
</evidence>
<evidence type="ECO:0000256" key="3">
    <source>
        <dbReference type="ARBA" id="ARBA00022927"/>
    </source>
</evidence>
<feature type="domain" description="DOP1-like C-terminal" evidence="10">
    <location>
        <begin position="1433"/>
        <end position="1924"/>
    </location>
</feature>
<keyword evidence="5" id="KW-0472">Membrane</keyword>